<feature type="chain" id="PRO_5046236202" evidence="1">
    <location>
        <begin position="24"/>
        <end position="289"/>
    </location>
</feature>
<sequence length="289" mass="31354">MLKKLAYAFIAAAAAFVSPAAQAQETIRFAVTDVDGLESLQREFGPFKAAFEKLSGLKMQFFAVSGRTAAVEAMAADQIDFVLTGPAEYVVFKARTGAVPVVGWQRPDYFSQVAVLANGPIKTVADLKGKTISFGEIGSTSQHLGPAQALADFGLKYNVDYKPIFVKRNVAAEAMKRGDIAAIGLNLGHLNSIRKSDPKTGFAVVARGRDLPNDVMIASPKVKPEVLAKVRKTFLDNGQELMKAVVSDTDDNKKFAGGIFLPEIKDSDYDYVRSIYQTIGITEFNKFIE</sequence>
<reference evidence="2 3" key="1">
    <citation type="submission" date="2023-09" db="EMBL/GenBank/DDBJ databases">
        <title>Whole genome shotgun sequencing (WGS) of Bosea sp. ZW T0_25, isolated from stored onions (Allium cepa).</title>
        <authorList>
            <person name="Stoll D.A."/>
            <person name="Huch M."/>
        </authorList>
    </citation>
    <scope>NUCLEOTIDE SEQUENCE [LARGE SCALE GENOMIC DNA]</scope>
    <source>
        <strain evidence="2 3">ZW T0_25</strain>
    </source>
</reference>
<dbReference type="PANTHER" id="PTHR30024:SF17">
    <property type="entry name" value="SOLUTE-BINDING PROTEIN FAMILY 3_N-TERMINAL DOMAIN-CONTAINING PROTEIN"/>
    <property type="match status" value="1"/>
</dbReference>
<dbReference type="RefSeq" id="WP_316019525.1">
    <property type="nucleotide sequence ID" value="NZ_JAWDID010000027.1"/>
</dbReference>
<evidence type="ECO:0000313" key="2">
    <source>
        <dbReference type="EMBL" id="MDU0341716.1"/>
    </source>
</evidence>
<dbReference type="PANTHER" id="PTHR30024">
    <property type="entry name" value="ALIPHATIC SULFONATES-BINDING PROTEIN-RELATED"/>
    <property type="match status" value="1"/>
</dbReference>
<protein>
    <submittedName>
        <fullName evidence="2">PhnD/SsuA/transferrin family substrate-binding protein</fullName>
    </submittedName>
</protein>
<comment type="caution">
    <text evidence="2">The sequence shown here is derived from an EMBL/GenBank/DDBJ whole genome shotgun (WGS) entry which is preliminary data.</text>
</comment>
<dbReference type="Pfam" id="PF12974">
    <property type="entry name" value="Phosphonate-bd"/>
    <property type="match status" value="1"/>
</dbReference>
<dbReference type="Gene3D" id="3.40.190.10">
    <property type="entry name" value="Periplasmic binding protein-like II"/>
    <property type="match status" value="2"/>
</dbReference>
<name>A0ABU3SAA6_9HYPH</name>
<gene>
    <name evidence="2" type="ORF">RKE40_17585</name>
</gene>
<accession>A0ABU3SAA6</accession>
<keyword evidence="3" id="KW-1185">Reference proteome</keyword>
<keyword evidence="1" id="KW-0732">Signal</keyword>
<organism evidence="2 3">
    <name type="scientific">Bosea rubneri</name>
    <dbReference type="NCBI Taxonomy" id="3075434"/>
    <lineage>
        <taxon>Bacteria</taxon>
        <taxon>Pseudomonadati</taxon>
        <taxon>Pseudomonadota</taxon>
        <taxon>Alphaproteobacteria</taxon>
        <taxon>Hyphomicrobiales</taxon>
        <taxon>Boseaceae</taxon>
        <taxon>Bosea</taxon>
    </lineage>
</organism>
<dbReference type="SUPFAM" id="SSF53850">
    <property type="entry name" value="Periplasmic binding protein-like II"/>
    <property type="match status" value="1"/>
</dbReference>
<proteinExistence type="predicted"/>
<dbReference type="Proteomes" id="UP001254257">
    <property type="component" value="Unassembled WGS sequence"/>
</dbReference>
<evidence type="ECO:0000256" key="1">
    <source>
        <dbReference type="SAM" id="SignalP"/>
    </source>
</evidence>
<evidence type="ECO:0000313" key="3">
    <source>
        <dbReference type="Proteomes" id="UP001254257"/>
    </source>
</evidence>
<feature type="signal peptide" evidence="1">
    <location>
        <begin position="1"/>
        <end position="23"/>
    </location>
</feature>
<dbReference type="EMBL" id="JAWDID010000027">
    <property type="protein sequence ID" value="MDU0341716.1"/>
    <property type="molecule type" value="Genomic_DNA"/>
</dbReference>